<dbReference type="GO" id="GO:0046872">
    <property type="term" value="F:metal ion binding"/>
    <property type="evidence" value="ECO:0007669"/>
    <property type="project" value="UniProtKB-KW"/>
</dbReference>
<dbReference type="EMBL" id="JAGTXO010000004">
    <property type="protein sequence ID" value="KAG8468428.1"/>
    <property type="molecule type" value="Genomic_DNA"/>
</dbReference>
<dbReference type="PROSITE" id="PS01032">
    <property type="entry name" value="PPM_1"/>
    <property type="match status" value="1"/>
</dbReference>
<dbReference type="InterPro" id="IPR000222">
    <property type="entry name" value="PP2C_BS"/>
</dbReference>
<dbReference type="PANTHER" id="PTHR47992">
    <property type="entry name" value="PROTEIN PHOSPHATASE"/>
    <property type="match status" value="1"/>
</dbReference>
<evidence type="ECO:0000259" key="5">
    <source>
        <dbReference type="PROSITE" id="PS51746"/>
    </source>
</evidence>
<dbReference type="GO" id="GO:0004722">
    <property type="term" value="F:protein serine/threonine phosphatase activity"/>
    <property type="evidence" value="ECO:0007669"/>
    <property type="project" value="InterPro"/>
</dbReference>
<organism evidence="6 7">
    <name type="scientific">Diacronema lutheri</name>
    <name type="common">Unicellular marine alga</name>
    <name type="synonym">Monochrysis lutheri</name>
    <dbReference type="NCBI Taxonomy" id="2081491"/>
    <lineage>
        <taxon>Eukaryota</taxon>
        <taxon>Haptista</taxon>
        <taxon>Haptophyta</taxon>
        <taxon>Pavlovophyceae</taxon>
        <taxon>Pavlovales</taxon>
        <taxon>Pavlovaceae</taxon>
        <taxon>Diacronema</taxon>
    </lineage>
</organism>
<sequence>MTVVRGITHARSDRTVKGEDATSVAVLFFADGPPVQYFAVFDGHGGAAAAKLCAEELHGRVVHAFERNAPGEAAGDFDARLGRACTQAFDWAEDVLRKAHSSHGTTATCVFVAPDAVYVANVGDSAAFLFTPDGERRVLIKDHRVDECSPRERERVIAGGGEIRPARNMRGVPHGPARIFPGGLMMTRSVGDMGASATIIATPAVQRFDYPRDGGTIVLASDGLWDFVPLELIDGLVRASAKPTLGVRWLSQALLKVAKHRNADLDDVSIVCITLDAKAEPRRRSWFGAPAAVATSPEREWSSSPSLGVRSRWLAALTPGSAKVRAEPAGGPTPWQPKRLVPTFVARFKRARSGLSAAASPLRNSAPAQVVGGSAWCVPEFSLPDGADSRQMPSAFARQTSAPLCAAAVLHPEVAA</sequence>
<protein>
    <recommendedName>
        <fullName evidence="5">PPM-type phosphatase domain-containing protein</fullName>
    </recommendedName>
</protein>
<keyword evidence="2 4" id="KW-0378">Hydrolase</keyword>
<feature type="domain" description="PPM-type phosphatase" evidence="5">
    <location>
        <begin position="4"/>
        <end position="275"/>
    </location>
</feature>
<keyword evidence="1" id="KW-0479">Metal-binding</keyword>
<dbReference type="OrthoDB" id="10264738at2759"/>
<evidence type="ECO:0000256" key="2">
    <source>
        <dbReference type="ARBA" id="ARBA00022801"/>
    </source>
</evidence>
<dbReference type="AlphaFoldDB" id="A0A8J6CI46"/>
<dbReference type="SMART" id="SM00332">
    <property type="entry name" value="PP2Cc"/>
    <property type="match status" value="1"/>
</dbReference>
<dbReference type="SMART" id="SM00331">
    <property type="entry name" value="PP2C_SIG"/>
    <property type="match status" value="1"/>
</dbReference>
<dbReference type="PROSITE" id="PS51746">
    <property type="entry name" value="PPM_2"/>
    <property type="match status" value="1"/>
</dbReference>
<keyword evidence="3 4" id="KW-0904">Protein phosphatase</keyword>
<comment type="caution">
    <text evidence="6">The sequence shown here is derived from an EMBL/GenBank/DDBJ whole genome shotgun (WGS) entry which is preliminary data.</text>
</comment>
<keyword evidence="7" id="KW-1185">Reference proteome</keyword>
<evidence type="ECO:0000256" key="4">
    <source>
        <dbReference type="RuleBase" id="RU003465"/>
    </source>
</evidence>
<dbReference type="InterPro" id="IPR015655">
    <property type="entry name" value="PP2C"/>
</dbReference>
<dbReference type="Pfam" id="PF00481">
    <property type="entry name" value="PP2C"/>
    <property type="match status" value="1"/>
</dbReference>
<dbReference type="SUPFAM" id="SSF81606">
    <property type="entry name" value="PP2C-like"/>
    <property type="match status" value="1"/>
</dbReference>
<dbReference type="Proteomes" id="UP000751190">
    <property type="component" value="Unassembled WGS sequence"/>
</dbReference>
<dbReference type="InterPro" id="IPR001932">
    <property type="entry name" value="PPM-type_phosphatase-like_dom"/>
</dbReference>
<gene>
    <name evidence="6" type="ORF">KFE25_013511</name>
</gene>
<dbReference type="CDD" id="cd00143">
    <property type="entry name" value="PP2Cc"/>
    <property type="match status" value="1"/>
</dbReference>
<comment type="similarity">
    <text evidence="4">Belongs to the PP2C family.</text>
</comment>
<dbReference type="Gene3D" id="3.60.40.10">
    <property type="entry name" value="PPM-type phosphatase domain"/>
    <property type="match status" value="1"/>
</dbReference>
<evidence type="ECO:0000313" key="7">
    <source>
        <dbReference type="Proteomes" id="UP000751190"/>
    </source>
</evidence>
<dbReference type="InterPro" id="IPR036457">
    <property type="entry name" value="PPM-type-like_dom_sf"/>
</dbReference>
<name>A0A8J6CI46_DIALT</name>
<reference evidence="6" key="1">
    <citation type="submission" date="2021-05" db="EMBL/GenBank/DDBJ databases">
        <title>The genome of the haptophyte Pavlova lutheri (Diacronema luteri, Pavlovales) - a model for lipid biosynthesis in eukaryotic algae.</title>
        <authorList>
            <person name="Hulatt C.J."/>
            <person name="Posewitz M.C."/>
        </authorList>
    </citation>
    <scope>NUCLEOTIDE SEQUENCE</scope>
    <source>
        <strain evidence="6">NIVA-4/92</strain>
    </source>
</reference>
<proteinExistence type="inferred from homology"/>
<evidence type="ECO:0000313" key="6">
    <source>
        <dbReference type="EMBL" id="KAG8468428.1"/>
    </source>
</evidence>
<evidence type="ECO:0000256" key="1">
    <source>
        <dbReference type="ARBA" id="ARBA00022723"/>
    </source>
</evidence>
<evidence type="ECO:0000256" key="3">
    <source>
        <dbReference type="ARBA" id="ARBA00022912"/>
    </source>
</evidence>
<accession>A0A8J6CI46</accession>